<evidence type="ECO:0000256" key="2">
    <source>
        <dbReference type="ARBA" id="ARBA00023136"/>
    </source>
</evidence>
<dbReference type="Pfam" id="PF00144">
    <property type="entry name" value="Beta-lactamase"/>
    <property type="match status" value="1"/>
</dbReference>
<dbReference type="GO" id="GO:0016787">
    <property type="term" value="F:hydrolase activity"/>
    <property type="evidence" value="ECO:0007669"/>
    <property type="project" value="UniProtKB-KW"/>
</dbReference>
<dbReference type="SUPFAM" id="SSF56601">
    <property type="entry name" value="beta-lactamase/transpeptidase-like"/>
    <property type="match status" value="1"/>
</dbReference>
<sequence length="346" mass="39697">MHTSNRIIQLFKENQASVPFSGSAYVKGKETLVATCFGYANRSEKICNQTDTRFGMASGCKLFTAVAICQLIEQGLFKYDTPVQDIIHLSLPFLSPQVTVHHLLTHSSGIPDYFDEDEMDDFEELWKKRPMYRMNRPLDFLPLFQEKPMMFDAGKQFHYNNAGYILLGMIIEATSGLDFRQYIKKHIFNPSGMTQTGYDRMDHLLPKTALGYIEDPKTASWRTNAYSLPIQGGSDGGAYTTVYDLEKFWNHLFSYQLLGKQFTEKLLTPHIQVDTHLYYGYGLWIAFHNDQVFKYFIFGYDPGVRLSSSVYATSRIQSHLLANSEVNINQYARQIDDIVKSEPALI</sequence>
<dbReference type="InterPro" id="IPR050491">
    <property type="entry name" value="AmpC-like"/>
</dbReference>
<dbReference type="Proteomes" id="UP000661691">
    <property type="component" value="Unassembled WGS sequence"/>
</dbReference>
<reference evidence="4" key="1">
    <citation type="submission" date="2020-09" db="EMBL/GenBank/DDBJ databases">
        <title>A novel bacterium of genus Hazenella, isolated from South China Sea.</title>
        <authorList>
            <person name="Huang H."/>
            <person name="Mo K."/>
            <person name="Hu Y."/>
        </authorList>
    </citation>
    <scope>NUCLEOTIDE SEQUENCE</scope>
    <source>
        <strain evidence="4">IB182357</strain>
    </source>
</reference>
<evidence type="ECO:0000256" key="1">
    <source>
        <dbReference type="ARBA" id="ARBA00004370"/>
    </source>
</evidence>
<comment type="subcellular location">
    <subcellularLocation>
        <location evidence="1">Membrane</location>
    </subcellularLocation>
</comment>
<dbReference type="GO" id="GO:0016020">
    <property type="term" value="C:membrane"/>
    <property type="evidence" value="ECO:0007669"/>
    <property type="project" value="UniProtKB-SubCell"/>
</dbReference>
<accession>A0A926N9U4</accession>
<keyword evidence="4" id="KW-0378">Hydrolase</keyword>
<name>A0A926N9U4_9BACL</name>
<comment type="caution">
    <text evidence="4">The sequence shown here is derived from an EMBL/GenBank/DDBJ whole genome shotgun (WGS) entry which is preliminary data.</text>
</comment>
<dbReference type="AlphaFoldDB" id="A0A926N9U4"/>
<feature type="domain" description="Beta-lactamase-related" evidence="3">
    <location>
        <begin position="24"/>
        <end position="291"/>
    </location>
</feature>
<dbReference type="PANTHER" id="PTHR46825">
    <property type="entry name" value="D-ALANYL-D-ALANINE-CARBOXYPEPTIDASE/ENDOPEPTIDASE AMPH"/>
    <property type="match status" value="1"/>
</dbReference>
<keyword evidence="2" id="KW-0472">Membrane</keyword>
<keyword evidence="5" id="KW-1185">Reference proteome</keyword>
<dbReference type="EMBL" id="JACXAH010000008">
    <property type="protein sequence ID" value="MBD1372072.1"/>
    <property type="molecule type" value="Genomic_DNA"/>
</dbReference>
<evidence type="ECO:0000313" key="5">
    <source>
        <dbReference type="Proteomes" id="UP000661691"/>
    </source>
</evidence>
<protein>
    <submittedName>
        <fullName evidence="4">Serine hydrolase</fullName>
    </submittedName>
</protein>
<gene>
    <name evidence="4" type="ORF">IC620_06825</name>
</gene>
<evidence type="ECO:0000259" key="3">
    <source>
        <dbReference type="Pfam" id="PF00144"/>
    </source>
</evidence>
<dbReference type="Gene3D" id="3.40.710.10">
    <property type="entry name" value="DD-peptidase/beta-lactamase superfamily"/>
    <property type="match status" value="1"/>
</dbReference>
<evidence type="ECO:0000313" key="4">
    <source>
        <dbReference type="EMBL" id="MBD1372072.1"/>
    </source>
</evidence>
<organism evidence="4 5">
    <name type="scientific">Polycladospora coralii</name>
    <dbReference type="NCBI Taxonomy" id="2771432"/>
    <lineage>
        <taxon>Bacteria</taxon>
        <taxon>Bacillati</taxon>
        <taxon>Bacillota</taxon>
        <taxon>Bacilli</taxon>
        <taxon>Bacillales</taxon>
        <taxon>Thermoactinomycetaceae</taxon>
        <taxon>Polycladospora</taxon>
    </lineage>
</organism>
<dbReference type="PANTHER" id="PTHR46825:SF11">
    <property type="entry name" value="PENICILLIN-BINDING PROTEIN 4"/>
    <property type="match status" value="1"/>
</dbReference>
<dbReference type="RefSeq" id="WP_191141849.1">
    <property type="nucleotide sequence ID" value="NZ_JACXAH010000008.1"/>
</dbReference>
<dbReference type="InterPro" id="IPR012338">
    <property type="entry name" value="Beta-lactam/transpept-like"/>
</dbReference>
<proteinExistence type="predicted"/>
<dbReference type="InterPro" id="IPR001466">
    <property type="entry name" value="Beta-lactam-related"/>
</dbReference>